<dbReference type="Gene3D" id="1.25.40.10">
    <property type="entry name" value="Tetratricopeptide repeat domain"/>
    <property type="match status" value="1"/>
</dbReference>
<dbReference type="RefSeq" id="WP_116706489.1">
    <property type="nucleotide sequence ID" value="NZ_QEKW01000001.1"/>
</dbReference>
<dbReference type="InterPro" id="IPR017937">
    <property type="entry name" value="Thioredoxin_CS"/>
</dbReference>
<evidence type="ECO:0000256" key="4">
    <source>
        <dbReference type="ARBA" id="ARBA00023157"/>
    </source>
</evidence>
<evidence type="ECO:0000256" key="3">
    <source>
        <dbReference type="ARBA" id="ARBA00022982"/>
    </source>
</evidence>
<keyword evidence="4" id="KW-1015">Disulfide bond</keyword>
<dbReference type="Gene3D" id="3.40.30.10">
    <property type="entry name" value="Glutaredoxin"/>
    <property type="match status" value="1"/>
</dbReference>
<dbReference type="EMBL" id="QEKW01000001">
    <property type="protein sequence ID" value="PVZ14686.1"/>
    <property type="molecule type" value="Genomic_DNA"/>
</dbReference>
<evidence type="ECO:0000256" key="1">
    <source>
        <dbReference type="ARBA" id="ARBA00008987"/>
    </source>
</evidence>
<keyword evidence="9" id="KW-1185">Reference proteome</keyword>
<proteinExistence type="inferred from homology"/>
<feature type="compositionally biased region" description="Low complexity" evidence="6">
    <location>
        <begin position="17"/>
        <end position="34"/>
    </location>
</feature>
<accession>A0A2U1FRA4</accession>
<dbReference type="PROSITE" id="PS51352">
    <property type="entry name" value="THIOREDOXIN_2"/>
    <property type="match status" value="1"/>
</dbReference>
<keyword evidence="3" id="KW-0249">Electron transport</keyword>
<dbReference type="InterPro" id="IPR036249">
    <property type="entry name" value="Thioredoxin-like_sf"/>
</dbReference>
<keyword evidence="5" id="KW-0676">Redox-active center</keyword>
<sequence>MAGAVDLSGLKARAEARSAAPQRPAGGPPADGADAAGGGGAAAGASATVIDVTEASFQADVIERSMQVPVVVDLWAEWCGPCKQLSPVLEKLAAEGRGAWVLAKIDVDANPRISQAFQVQSIPMVVVVAGGQPVTSFQGAQPEPQLRQWIAQLLDALRDQMPGIAAAEAQGDGDGEAPVEEPEDPRFVAAEDALERGDYAAAQQAYEQILAVEPQNAEAQAALAQVKFLERAESADPTAIARADAAPTDVDAQIAAADAQIAAQDVTGAFDRLVQTVARTAGDDRDRARTHLVELFELFGTDDERVTTARRALARALY</sequence>
<dbReference type="PROSITE" id="PS00194">
    <property type="entry name" value="THIOREDOXIN_1"/>
    <property type="match status" value="1"/>
</dbReference>
<gene>
    <name evidence="8" type="ORF">C8D89_101553</name>
</gene>
<dbReference type="InterPro" id="IPR011990">
    <property type="entry name" value="TPR-like_helical_dom_sf"/>
</dbReference>
<dbReference type="Pfam" id="PF14561">
    <property type="entry name" value="TPR_20"/>
    <property type="match status" value="1"/>
</dbReference>
<dbReference type="PANTHER" id="PTHR45663">
    <property type="entry name" value="GEO12009P1"/>
    <property type="match status" value="1"/>
</dbReference>
<dbReference type="InterPro" id="IPR013766">
    <property type="entry name" value="Thioredoxin_domain"/>
</dbReference>
<dbReference type="CDD" id="cd02956">
    <property type="entry name" value="ybbN"/>
    <property type="match status" value="1"/>
</dbReference>
<evidence type="ECO:0000256" key="2">
    <source>
        <dbReference type="ARBA" id="ARBA00022448"/>
    </source>
</evidence>
<dbReference type="GO" id="GO:0015035">
    <property type="term" value="F:protein-disulfide reductase activity"/>
    <property type="evidence" value="ECO:0007669"/>
    <property type="project" value="UniProtKB-ARBA"/>
</dbReference>
<dbReference type="GO" id="GO:0006950">
    <property type="term" value="P:response to stress"/>
    <property type="evidence" value="ECO:0007669"/>
    <property type="project" value="UniProtKB-ARBA"/>
</dbReference>
<organism evidence="8 9">
    <name type="scientific">Actinomycetospora cinnamomea</name>
    <dbReference type="NCBI Taxonomy" id="663609"/>
    <lineage>
        <taxon>Bacteria</taxon>
        <taxon>Bacillati</taxon>
        <taxon>Actinomycetota</taxon>
        <taxon>Actinomycetes</taxon>
        <taxon>Pseudonocardiales</taxon>
        <taxon>Pseudonocardiaceae</taxon>
        <taxon>Actinomycetospora</taxon>
    </lineage>
</organism>
<reference evidence="8 9" key="1">
    <citation type="submission" date="2018-04" db="EMBL/GenBank/DDBJ databases">
        <title>Genomic Encyclopedia of Type Strains, Phase IV (KMG-IV): sequencing the most valuable type-strain genomes for metagenomic binning, comparative biology and taxonomic classification.</title>
        <authorList>
            <person name="Goeker M."/>
        </authorList>
    </citation>
    <scope>NUCLEOTIDE SEQUENCE [LARGE SCALE GENOMIC DNA]</scope>
    <source>
        <strain evidence="8 9">DSM 45771</strain>
    </source>
</reference>
<dbReference type="OrthoDB" id="5181746at2"/>
<dbReference type="GO" id="GO:0045454">
    <property type="term" value="P:cell redox homeostasis"/>
    <property type="evidence" value="ECO:0007669"/>
    <property type="project" value="TreeGrafter"/>
</dbReference>
<name>A0A2U1FRA4_9PSEU</name>
<dbReference type="GO" id="GO:0005829">
    <property type="term" value="C:cytosol"/>
    <property type="evidence" value="ECO:0007669"/>
    <property type="project" value="TreeGrafter"/>
</dbReference>
<keyword evidence="2" id="KW-0813">Transport</keyword>
<dbReference type="SUPFAM" id="SSF52833">
    <property type="entry name" value="Thioredoxin-like"/>
    <property type="match status" value="1"/>
</dbReference>
<dbReference type="SUPFAM" id="SSF48452">
    <property type="entry name" value="TPR-like"/>
    <property type="match status" value="1"/>
</dbReference>
<evidence type="ECO:0000256" key="5">
    <source>
        <dbReference type="ARBA" id="ARBA00023284"/>
    </source>
</evidence>
<comment type="similarity">
    <text evidence="1">Belongs to the thioredoxin family.</text>
</comment>
<comment type="caution">
    <text evidence="8">The sequence shown here is derived from an EMBL/GenBank/DDBJ whole genome shotgun (WGS) entry which is preliminary data.</text>
</comment>
<protein>
    <submittedName>
        <fullName evidence="8">Putative thioredoxin</fullName>
    </submittedName>
</protein>
<evidence type="ECO:0000313" key="8">
    <source>
        <dbReference type="EMBL" id="PVZ14686.1"/>
    </source>
</evidence>
<evidence type="ECO:0000259" key="7">
    <source>
        <dbReference type="PROSITE" id="PS51352"/>
    </source>
</evidence>
<evidence type="ECO:0000313" key="9">
    <source>
        <dbReference type="Proteomes" id="UP000245639"/>
    </source>
</evidence>
<dbReference type="Proteomes" id="UP000245639">
    <property type="component" value="Unassembled WGS sequence"/>
</dbReference>
<dbReference type="FunFam" id="3.40.30.10:FF:000001">
    <property type="entry name" value="Thioredoxin"/>
    <property type="match status" value="1"/>
</dbReference>
<dbReference type="PANTHER" id="PTHR45663:SF11">
    <property type="entry name" value="GEO12009P1"/>
    <property type="match status" value="1"/>
</dbReference>
<feature type="region of interest" description="Disordered" evidence="6">
    <location>
        <begin position="13"/>
        <end position="39"/>
    </location>
</feature>
<evidence type="ECO:0000256" key="6">
    <source>
        <dbReference type="SAM" id="MobiDB-lite"/>
    </source>
</evidence>
<dbReference type="AlphaFoldDB" id="A0A2U1FRA4"/>
<feature type="domain" description="Thioredoxin" evidence="7">
    <location>
        <begin position="41"/>
        <end position="155"/>
    </location>
</feature>
<dbReference type="Pfam" id="PF00085">
    <property type="entry name" value="Thioredoxin"/>
    <property type="match status" value="1"/>
</dbReference>